<keyword evidence="1 2" id="KW-0597">Phosphoprotein</keyword>
<comment type="caution">
    <text evidence="4">The sequence shown here is derived from an EMBL/GenBank/DDBJ whole genome shotgun (WGS) entry which is preliminary data.</text>
</comment>
<dbReference type="SMART" id="SM00448">
    <property type="entry name" value="REC"/>
    <property type="match status" value="1"/>
</dbReference>
<dbReference type="RefSeq" id="WP_054494438.1">
    <property type="nucleotide sequence ID" value="NZ_BBZA01000308.1"/>
</dbReference>
<evidence type="ECO:0000259" key="3">
    <source>
        <dbReference type="PROSITE" id="PS50110"/>
    </source>
</evidence>
<evidence type="ECO:0000313" key="4">
    <source>
        <dbReference type="EMBL" id="GAP64697.1"/>
    </source>
</evidence>
<dbReference type="EMBL" id="LGKN01000003">
    <property type="protein sequence ID" value="KPL89243.1"/>
    <property type="molecule type" value="Genomic_DNA"/>
</dbReference>
<dbReference type="Pfam" id="PF00072">
    <property type="entry name" value="Response_reg"/>
    <property type="match status" value="1"/>
</dbReference>
<keyword evidence="6" id="KW-1185">Reference proteome</keyword>
<proteinExistence type="predicted"/>
<reference evidence="4 6" key="1">
    <citation type="journal article" date="2015" name="Genome Announc.">
        <title>Draft Genome Sequence of a Heterotrophic Facultative Anaerobic Thermophilic Bacterium, Ardenticatena maritima Strain 110ST.</title>
        <authorList>
            <person name="Kawaichi S."/>
            <person name="Yoshida T."/>
            <person name="Sako Y."/>
            <person name="Nakamura R."/>
        </authorList>
    </citation>
    <scope>NUCLEOTIDE SEQUENCE [LARGE SCALE GENOMIC DNA]</scope>
    <source>
        <strain evidence="4 6">110S</strain>
    </source>
</reference>
<dbReference type="InParanoid" id="A0A0M9UE47"/>
<dbReference type="EMBL" id="BBZA01000308">
    <property type="protein sequence ID" value="GAP64697.1"/>
    <property type="molecule type" value="Genomic_DNA"/>
</dbReference>
<evidence type="ECO:0000313" key="7">
    <source>
        <dbReference type="Proteomes" id="UP000050502"/>
    </source>
</evidence>
<gene>
    <name evidence="4" type="ORF">ARMA_3120</name>
    <name evidence="5" type="ORF">SE16_01780</name>
</gene>
<dbReference type="OrthoDB" id="9802491at2"/>
<dbReference type="SUPFAM" id="SSF52172">
    <property type="entry name" value="CheY-like"/>
    <property type="match status" value="1"/>
</dbReference>
<evidence type="ECO:0000256" key="1">
    <source>
        <dbReference type="ARBA" id="ARBA00022553"/>
    </source>
</evidence>
<feature type="domain" description="Response regulatory" evidence="3">
    <location>
        <begin position="3"/>
        <end position="119"/>
    </location>
</feature>
<dbReference type="GO" id="GO:0000160">
    <property type="term" value="P:phosphorelay signal transduction system"/>
    <property type="evidence" value="ECO:0007669"/>
    <property type="project" value="InterPro"/>
</dbReference>
<dbReference type="PROSITE" id="PS50110">
    <property type="entry name" value="RESPONSE_REGULATORY"/>
    <property type="match status" value="1"/>
</dbReference>
<protein>
    <recommendedName>
        <fullName evidence="3">Response regulatory domain-containing protein</fullName>
    </recommendedName>
</protein>
<dbReference type="InterPro" id="IPR011006">
    <property type="entry name" value="CheY-like_superfamily"/>
</dbReference>
<dbReference type="AlphaFoldDB" id="A0A0M9UE47"/>
<dbReference type="Gene3D" id="3.40.50.2300">
    <property type="match status" value="1"/>
</dbReference>
<dbReference type="InterPro" id="IPR050595">
    <property type="entry name" value="Bact_response_regulator"/>
</dbReference>
<dbReference type="PANTHER" id="PTHR44591:SF3">
    <property type="entry name" value="RESPONSE REGULATORY DOMAIN-CONTAINING PROTEIN"/>
    <property type="match status" value="1"/>
</dbReference>
<dbReference type="STRING" id="872965.SE16_01780"/>
<dbReference type="CDD" id="cd17546">
    <property type="entry name" value="REC_hyHK_CKI1_RcsC-like"/>
    <property type="match status" value="1"/>
</dbReference>
<dbReference type="Proteomes" id="UP000050502">
    <property type="component" value="Unassembled WGS sequence"/>
</dbReference>
<dbReference type="InterPro" id="IPR001789">
    <property type="entry name" value="Sig_transdc_resp-reg_receiver"/>
</dbReference>
<evidence type="ECO:0000313" key="6">
    <source>
        <dbReference type="Proteomes" id="UP000037784"/>
    </source>
</evidence>
<accession>A0A0M9UE47</accession>
<evidence type="ECO:0000256" key="2">
    <source>
        <dbReference type="PROSITE-ProRule" id="PRU00169"/>
    </source>
</evidence>
<name>A0A0M9UE47_9CHLR</name>
<reference evidence="5 7" key="2">
    <citation type="submission" date="2015-07" db="EMBL/GenBank/DDBJ databases">
        <title>Whole genome sequence of Ardenticatena maritima DSM 23922.</title>
        <authorList>
            <person name="Hemp J."/>
            <person name="Ward L.M."/>
            <person name="Pace L.A."/>
            <person name="Fischer W.W."/>
        </authorList>
    </citation>
    <scope>NUCLEOTIDE SEQUENCE [LARGE SCALE GENOMIC DNA]</scope>
    <source>
        <strain evidence="5 7">110S</strain>
    </source>
</reference>
<feature type="modified residue" description="4-aspartylphosphate" evidence="2">
    <location>
        <position position="52"/>
    </location>
</feature>
<sequence>MATILVVDDSPVITRTIGFVLRQHGFHVLAAANGRQALALLETSPVDLVIVDVTMPVMDGWELLAHLRAHETWRNLPVVMLTASNDEFDRERAQQEHVDGYLTKPVSSWRLIETVETLLRSTETPKEDDHVAARTHT</sequence>
<dbReference type="PANTHER" id="PTHR44591">
    <property type="entry name" value="STRESS RESPONSE REGULATOR PROTEIN 1"/>
    <property type="match status" value="1"/>
</dbReference>
<evidence type="ECO:0000313" key="5">
    <source>
        <dbReference type="EMBL" id="KPL89243.1"/>
    </source>
</evidence>
<reference evidence="6" key="3">
    <citation type="submission" date="2015-08" db="EMBL/GenBank/DDBJ databases">
        <title>Draft Genome Sequence of a Heterotrophic Facultative Anaerobic Bacterium Ardenticatena maritima Strain 110S.</title>
        <authorList>
            <person name="Kawaichi S."/>
            <person name="Yoshida T."/>
            <person name="Sako Y."/>
            <person name="Nakamura R."/>
        </authorList>
    </citation>
    <scope>NUCLEOTIDE SEQUENCE [LARGE SCALE GENOMIC DNA]</scope>
    <source>
        <strain evidence="6">110S</strain>
    </source>
</reference>
<dbReference type="Proteomes" id="UP000037784">
    <property type="component" value="Unassembled WGS sequence"/>
</dbReference>
<organism evidence="4 6">
    <name type="scientific">Ardenticatena maritima</name>
    <dbReference type="NCBI Taxonomy" id="872965"/>
    <lineage>
        <taxon>Bacteria</taxon>
        <taxon>Bacillati</taxon>
        <taxon>Chloroflexota</taxon>
        <taxon>Ardenticatenia</taxon>
        <taxon>Ardenticatenales</taxon>
        <taxon>Ardenticatenaceae</taxon>
        <taxon>Ardenticatena</taxon>
    </lineage>
</organism>